<dbReference type="Pfam" id="PF00361">
    <property type="entry name" value="Proton_antipo_M"/>
    <property type="match status" value="2"/>
</dbReference>
<proteinExistence type="inferred from homology"/>
<name>A0A5C0UFZ0_9PROT</name>
<evidence type="ECO:0000256" key="4">
    <source>
        <dbReference type="ARBA" id="ARBA00022692"/>
    </source>
</evidence>
<dbReference type="InterPro" id="IPR001750">
    <property type="entry name" value="ND/Mrp_TM"/>
</dbReference>
<accession>A0A5C0UFZ0</accession>
<dbReference type="PANTHER" id="PTHR42703">
    <property type="entry name" value="NADH DEHYDROGENASE"/>
    <property type="match status" value="1"/>
</dbReference>
<dbReference type="AlphaFoldDB" id="A0A5C0UFZ0"/>
<reference evidence="10 11" key="1">
    <citation type="submission" date="2019-08" db="EMBL/GenBank/DDBJ databases">
        <title>Highly reduced genomes of protist endosymbionts show evolutionary convergence.</title>
        <authorList>
            <person name="George E."/>
            <person name="Husnik F."/>
            <person name="Tashyreva D."/>
            <person name="Prokopchuk G."/>
            <person name="Horak A."/>
            <person name="Kwong W.K."/>
            <person name="Lukes J."/>
            <person name="Keeling P.J."/>
        </authorList>
    </citation>
    <scope>NUCLEOTIDE SEQUENCE [LARGE SCALE GENOMIC DNA]</scope>
    <source>
        <strain evidence="10">1604LC</strain>
    </source>
</reference>
<dbReference type="KEGG" id="cpri:FZC34_01350"/>
<feature type="transmembrane region" description="Helical" evidence="8">
    <location>
        <begin position="460"/>
        <end position="481"/>
    </location>
</feature>
<evidence type="ECO:0000256" key="3">
    <source>
        <dbReference type="ARBA" id="ARBA00022475"/>
    </source>
</evidence>
<feature type="transmembrane region" description="Helical" evidence="8">
    <location>
        <begin position="283"/>
        <end position="308"/>
    </location>
</feature>
<evidence type="ECO:0000256" key="6">
    <source>
        <dbReference type="ARBA" id="ARBA00023136"/>
    </source>
</evidence>
<feature type="transmembrane region" description="Helical" evidence="8">
    <location>
        <begin position="342"/>
        <end position="363"/>
    </location>
</feature>
<evidence type="ECO:0000259" key="9">
    <source>
        <dbReference type="Pfam" id="PF00361"/>
    </source>
</evidence>
<organism evidence="10 11">
    <name type="scientific">Candidatus Cytomitobacter primus</name>
    <dbReference type="NCBI Taxonomy" id="2066024"/>
    <lineage>
        <taxon>Bacteria</taxon>
        <taxon>Pseudomonadati</taxon>
        <taxon>Pseudomonadota</taxon>
        <taxon>Alphaproteobacteria</taxon>
        <taxon>Holosporales</taxon>
        <taxon>Holosporaceae</taxon>
        <taxon>Candidatus Cytomitobacter</taxon>
    </lineage>
</organism>
<keyword evidence="5 8" id="KW-1133">Transmembrane helix</keyword>
<feature type="transmembrane region" description="Helical" evidence="8">
    <location>
        <begin position="69"/>
        <end position="89"/>
    </location>
</feature>
<feature type="transmembrane region" description="Helical" evidence="8">
    <location>
        <begin position="31"/>
        <end position="48"/>
    </location>
</feature>
<feature type="transmembrane region" description="Helical" evidence="8">
    <location>
        <begin position="173"/>
        <end position="198"/>
    </location>
</feature>
<evidence type="ECO:0000256" key="8">
    <source>
        <dbReference type="SAM" id="Phobius"/>
    </source>
</evidence>
<evidence type="ECO:0000256" key="5">
    <source>
        <dbReference type="ARBA" id="ARBA00022989"/>
    </source>
</evidence>
<feature type="transmembrane region" description="Helical" evidence="8">
    <location>
        <begin position="317"/>
        <end position="336"/>
    </location>
</feature>
<keyword evidence="6 8" id="KW-0472">Membrane</keyword>
<keyword evidence="4 7" id="KW-0812">Transmembrane</keyword>
<gene>
    <name evidence="10" type="ORF">FZC34_01350</name>
</gene>
<dbReference type="EMBL" id="CP043316">
    <property type="protein sequence ID" value="QEK38553.1"/>
    <property type="molecule type" value="Genomic_DNA"/>
</dbReference>
<feature type="domain" description="NADH:quinone oxidoreductase/Mrp antiporter transmembrane" evidence="9">
    <location>
        <begin position="292"/>
        <end position="363"/>
    </location>
</feature>
<evidence type="ECO:0000313" key="10">
    <source>
        <dbReference type="EMBL" id="QEK38553.1"/>
    </source>
</evidence>
<evidence type="ECO:0000256" key="2">
    <source>
        <dbReference type="ARBA" id="ARBA00005346"/>
    </source>
</evidence>
<feature type="transmembrane region" description="Helical" evidence="8">
    <location>
        <begin position="205"/>
        <end position="228"/>
    </location>
</feature>
<feature type="transmembrane region" description="Helical" evidence="8">
    <location>
        <begin position="375"/>
        <end position="396"/>
    </location>
</feature>
<keyword evidence="3" id="KW-1003">Cell membrane</keyword>
<feature type="transmembrane region" description="Helical" evidence="8">
    <location>
        <begin position="402"/>
        <end position="420"/>
    </location>
</feature>
<dbReference type="InterPro" id="IPR050586">
    <property type="entry name" value="CPA3_Na-H_Antiporter_D"/>
</dbReference>
<keyword evidence="11" id="KW-1185">Reference proteome</keyword>
<dbReference type="OrthoDB" id="9768329at2"/>
<evidence type="ECO:0000313" key="11">
    <source>
        <dbReference type="Proteomes" id="UP000325004"/>
    </source>
</evidence>
<comment type="subcellular location">
    <subcellularLocation>
        <location evidence="1">Cell membrane</location>
        <topology evidence="1">Multi-pass membrane protein</topology>
    </subcellularLocation>
    <subcellularLocation>
        <location evidence="7">Membrane</location>
        <topology evidence="7">Multi-pass membrane protein</topology>
    </subcellularLocation>
</comment>
<sequence length="483" mass="55206">MIISLLLFITYLIVLLQIAHESNKSTTFNKYYKIQCVFILCSVFMLVYDKSLYNFDSKYIQVVPHNIGVFITISSSILTAFALFLNPDLSVGLLTSLYGIYKITSTTDFFNMYVGYEVLLSGFVFCLIKSQYPHWKLYLKYQMLASFILFFGVCLFYLENGHLGIFYNQKPFFNAYILLLGFLIKAGAYPFGLWIALYSKIPNQILFWASGLITKISVYSILVLMPWLSSGMYNLSNSVNKGLSKSIVNPIIILLSSLYNNHTKHSDIIMHNHENLYANTSTILSLLCSVGLGAISILSAIIGAILAYKSLNSKKILSFHIMSQIGIILNIAVFEFHNQMNFGLTILYLTHHIWTKSTLFLMVDDKQSWLCKYAALSLIGFPITPGFIAKFSALYFMIQKHYYIGAMSLILSSIITAFSVEKFMNSFEKPTKNLIKNVNLNNDLYKTNIYKNDLYKKHTLSIISLVIHYILMYYITKIFIICS</sequence>
<dbReference type="GO" id="GO:0005886">
    <property type="term" value="C:plasma membrane"/>
    <property type="evidence" value="ECO:0007669"/>
    <property type="project" value="UniProtKB-SubCell"/>
</dbReference>
<comment type="similarity">
    <text evidence="2">Belongs to the CPA3 antiporters (TC 2.A.63) subunit D family.</text>
</comment>
<dbReference type="PANTHER" id="PTHR42703:SF1">
    <property type="entry name" value="NA(+)_H(+) ANTIPORTER SUBUNIT D1"/>
    <property type="match status" value="1"/>
</dbReference>
<evidence type="ECO:0000256" key="1">
    <source>
        <dbReference type="ARBA" id="ARBA00004651"/>
    </source>
</evidence>
<feature type="domain" description="NADH:quinone oxidoreductase/Mrp antiporter transmembrane" evidence="9">
    <location>
        <begin position="108"/>
        <end position="231"/>
    </location>
</feature>
<feature type="transmembrane region" description="Helical" evidence="8">
    <location>
        <begin position="109"/>
        <end position="128"/>
    </location>
</feature>
<evidence type="ECO:0000256" key="7">
    <source>
        <dbReference type="RuleBase" id="RU000320"/>
    </source>
</evidence>
<dbReference type="Proteomes" id="UP000325004">
    <property type="component" value="Chromosome"/>
</dbReference>
<feature type="transmembrane region" description="Helical" evidence="8">
    <location>
        <begin position="140"/>
        <end position="158"/>
    </location>
</feature>
<protein>
    <recommendedName>
        <fullName evidence="9">NADH:quinone oxidoreductase/Mrp antiporter transmembrane domain-containing protein</fullName>
    </recommendedName>
</protein>